<dbReference type="InterPro" id="IPR025714">
    <property type="entry name" value="Methyltranfer_dom"/>
</dbReference>
<dbReference type="GO" id="GO:0008168">
    <property type="term" value="F:methyltransferase activity"/>
    <property type="evidence" value="ECO:0007669"/>
    <property type="project" value="UniProtKB-KW"/>
</dbReference>
<keyword evidence="2" id="KW-0489">Methyltransferase</keyword>
<dbReference type="Proteomes" id="UP000184330">
    <property type="component" value="Unassembled WGS sequence"/>
</dbReference>
<dbReference type="PANTHER" id="PTHR43591:SF24">
    <property type="entry name" value="2-METHOXY-6-POLYPRENYL-1,4-BENZOQUINOL METHYLASE, MITOCHONDRIAL"/>
    <property type="match status" value="1"/>
</dbReference>
<reference evidence="2 3" key="1">
    <citation type="submission" date="2016-03" db="EMBL/GenBank/DDBJ databases">
        <authorList>
            <person name="Ploux O."/>
        </authorList>
    </citation>
    <scope>NUCLEOTIDE SEQUENCE [LARGE SCALE GENOMIC DNA]</scope>
    <source>
        <strain evidence="2 3">UAMH 11012</strain>
    </source>
</reference>
<sequence length="265" mass="28870">MAYQKGIIKADDQSITKLYGERTGQVSCQYLLPHITKTANILDVGCGPGTITVDLAKLASEGQTIGVDNSEGIIKQASTSFPPAEVPNLKFQVGDATDLKDFPDSSFDIVHAHALLVHIPDPVKVLKEFYRVCKPGGIIALRENSPSVVLSLKPDLPGIRGYWDRALVMIPKMGGHPAAGVDLEKWAKEAGFEENRGELAVSTGKFWSPSHLDRVSGPAADQAIQYGMATKEELDTWAKAFEEWEATEGHEWVLEAGELLCWKGK</sequence>
<dbReference type="AlphaFoldDB" id="A0A1L7XXW9"/>
<dbReference type="Gene3D" id="3.40.50.150">
    <property type="entry name" value="Vaccinia Virus protein VP39"/>
    <property type="match status" value="1"/>
</dbReference>
<dbReference type="InterPro" id="IPR029063">
    <property type="entry name" value="SAM-dependent_MTases_sf"/>
</dbReference>
<evidence type="ECO:0000313" key="3">
    <source>
        <dbReference type="Proteomes" id="UP000184330"/>
    </source>
</evidence>
<dbReference type="EMBL" id="FJOG01000084">
    <property type="protein sequence ID" value="CZR69921.1"/>
    <property type="molecule type" value="Genomic_DNA"/>
</dbReference>
<dbReference type="STRING" id="576137.A0A1L7XXW9"/>
<keyword evidence="3" id="KW-1185">Reference proteome</keyword>
<dbReference type="SUPFAM" id="SSF53335">
    <property type="entry name" value="S-adenosyl-L-methionine-dependent methyltransferases"/>
    <property type="match status" value="1"/>
</dbReference>
<accession>A0A1L7XXW9</accession>
<feature type="domain" description="Methyltransferase" evidence="1">
    <location>
        <begin position="36"/>
        <end position="143"/>
    </location>
</feature>
<dbReference type="OrthoDB" id="10017101at2759"/>
<organism evidence="2 3">
    <name type="scientific">Phialocephala subalpina</name>
    <dbReference type="NCBI Taxonomy" id="576137"/>
    <lineage>
        <taxon>Eukaryota</taxon>
        <taxon>Fungi</taxon>
        <taxon>Dikarya</taxon>
        <taxon>Ascomycota</taxon>
        <taxon>Pezizomycotina</taxon>
        <taxon>Leotiomycetes</taxon>
        <taxon>Helotiales</taxon>
        <taxon>Mollisiaceae</taxon>
        <taxon>Phialocephala</taxon>
        <taxon>Phialocephala fortinii species complex</taxon>
    </lineage>
</organism>
<gene>
    <name evidence="2" type="ORF">PAC_19821</name>
</gene>
<dbReference type="CDD" id="cd02440">
    <property type="entry name" value="AdoMet_MTases"/>
    <property type="match status" value="1"/>
</dbReference>
<dbReference type="GO" id="GO:0032259">
    <property type="term" value="P:methylation"/>
    <property type="evidence" value="ECO:0007669"/>
    <property type="project" value="UniProtKB-KW"/>
</dbReference>
<evidence type="ECO:0000259" key="1">
    <source>
        <dbReference type="Pfam" id="PF13847"/>
    </source>
</evidence>
<protein>
    <submittedName>
        <fullName evidence="2">Related to SAM-dependent methyltransferases</fullName>
    </submittedName>
</protein>
<dbReference type="Pfam" id="PF13847">
    <property type="entry name" value="Methyltransf_31"/>
    <property type="match status" value="1"/>
</dbReference>
<evidence type="ECO:0000313" key="2">
    <source>
        <dbReference type="EMBL" id="CZR69921.1"/>
    </source>
</evidence>
<name>A0A1L7XXW9_9HELO</name>
<keyword evidence="2" id="KW-0808">Transferase</keyword>
<proteinExistence type="predicted"/>
<dbReference type="PANTHER" id="PTHR43591">
    <property type="entry name" value="METHYLTRANSFERASE"/>
    <property type="match status" value="1"/>
</dbReference>